<dbReference type="RefSeq" id="XP_007759830.1">
    <property type="nucleotide sequence ID" value="XM_007761640.1"/>
</dbReference>
<dbReference type="GeneID" id="19182215"/>
<feature type="region of interest" description="Disordered" evidence="1">
    <location>
        <begin position="176"/>
        <end position="230"/>
    </location>
</feature>
<comment type="caution">
    <text evidence="2">The sequence shown here is derived from an EMBL/GenBank/DDBJ whole genome shotgun (WGS) entry which is preliminary data.</text>
</comment>
<evidence type="ECO:0000313" key="2">
    <source>
        <dbReference type="EMBL" id="EXJ57296.1"/>
    </source>
</evidence>
<feature type="region of interest" description="Disordered" evidence="1">
    <location>
        <begin position="1"/>
        <end position="44"/>
    </location>
</feature>
<evidence type="ECO:0000313" key="3">
    <source>
        <dbReference type="Proteomes" id="UP000019473"/>
    </source>
</evidence>
<reference evidence="2 3" key="1">
    <citation type="submission" date="2013-03" db="EMBL/GenBank/DDBJ databases">
        <title>The Genome Sequence of Cladophialophora yegresii CBS 114405.</title>
        <authorList>
            <consortium name="The Broad Institute Genomics Platform"/>
            <person name="Cuomo C."/>
            <person name="de Hoog S."/>
            <person name="Gorbushina A."/>
            <person name="Walker B."/>
            <person name="Young S.K."/>
            <person name="Zeng Q."/>
            <person name="Gargeya S."/>
            <person name="Fitzgerald M."/>
            <person name="Haas B."/>
            <person name="Abouelleil A."/>
            <person name="Allen A.W."/>
            <person name="Alvarado L."/>
            <person name="Arachchi H.M."/>
            <person name="Berlin A.M."/>
            <person name="Chapman S.B."/>
            <person name="Gainer-Dewar J."/>
            <person name="Goldberg J."/>
            <person name="Griggs A."/>
            <person name="Gujja S."/>
            <person name="Hansen M."/>
            <person name="Howarth C."/>
            <person name="Imamovic A."/>
            <person name="Ireland A."/>
            <person name="Larimer J."/>
            <person name="McCowan C."/>
            <person name="Murphy C."/>
            <person name="Pearson M."/>
            <person name="Poon T.W."/>
            <person name="Priest M."/>
            <person name="Roberts A."/>
            <person name="Saif S."/>
            <person name="Shea T."/>
            <person name="Sisk P."/>
            <person name="Sykes S."/>
            <person name="Wortman J."/>
            <person name="Nusbaum C."/>
            <person name="Birren B."/>
        </authorList>
    </citation>
    <scope>NUCLEOTIDE SEQUENCE [LARGE SCALE GENOMIC DNA]</scope>
    <source>
        <strain evidence="2 3">CBS 114405</strain>
    </source>
</reference>
<dbReference type="EMBL" id="AMGW01000005">
    <property type="protein sequence ID" value="EXJ57296.1"/>
    <property type="molecule type" value="Genomic_DNA"/>
</dbReference>
<dbReference type="AlphaFoldDB" id="W9VYG8"/>
<protein>
    <submittedName>
        <fullName evidence="2">Uncharacterized protein</fullName>
    </submittedName>
</protein>
<dbReference type="Proteomes" id="UP000019473">
    <property type="component" value="Unassembled WGS sequence"/>
</dbReference>
<gene>
    <name evidence="2" type="ORF">A1O7_07643</name>
</gene>
<proteinExistence type="predicted"/>
<dbReference type="HOGENOM" id="CLU_773955_0_0_1"/>
<organism evidence="2 3">
    <name type="scientific">Cladophialophora yegresii CBS 114405</name>
    <dbReference type="NCBI Taxonomy" id="1182544"/>
    <lineage>
        <taxon>Eukaryota</taxon>
        <taxon>Fungi</taxon>
        <taxon>Dikarya</taxon>
        <taxon>Ascomycota</taxon>
        <taxon>Pezizomycotina</taxon>
        <taxon>Eurotiomycetes</taxon>
        <taxon>Chaetothyriomycetidae</taxon>
        <taxon>Chaetothyriales</taxon>
        <taxon>Herpotrichiellaceae</taxon>
        <taxon>Cladophialophora</taxon>
    </lineage>
</organism>
<evidence type="ECO:0000256" key="1">
    <source>
        <dbReference type="SAM" id="MobiDB-lite"/>
    </source>
</evidence>
<dbReference type="OrthoDB" id="4157279at2759"/>
<sequence>MSKTMPIQEEPHEPEDDPCQPCSQAQRLDIVEQSHYPNSGESEAISRYVFAMRTAIKKQGERLQQEEAREAGQEGSPAEKESEKPDFHIKASQKTKPPPLLLTTEVHGKDILAGLRSKARRVTFILPKKSAEKGSKSEVQLQEPKRVSSLSLLARHAKARFAAIGSTGKPVSVLFPPVRSKLRKQSERRPKIKSNHGAASAPSLAEKCTNGEEGLASPDEAYADDEEVDEHEEVALLSLRSSSSSSRNSFEAFHFYTPMFTSRSRCDYEYRLEESRFRKSIGFSRDSVSRGVSSLKHHTKNVLWTRRRGGGWSRLK</sequence>
<feature type="compositionally biased region" description="Basic and acidic residues" evidence="1">
    <location>
        <begin position="60"/>
        <end position="89"/>
    </location>
</feature>
<feature type="region of interest" description="Disordered" evidence="1">
    <location>
        <begin position="60"/>
        <end position="102"/>
    </location>
</feature>
<keyword evidence="3" id="KW-1185">Reference proteome</keyword>
<dbReference type="VEuPathDB" id="FungiDB:A1O7_07643"/>
<name>W9VYG8_9EURO</name>
<feature type="compositionally biased region" description="Acidic residues" evidence="1">
    <location>
        <begin position="221"/>
        <end position="230"/>
    </location>
</feature>
<accession>W9VYG8</accession>